<sequence length="229" mass="25182">MSVSHPGPERTASLYITHKEQRAANCNALRNHQTQHPYRLITSIRFGRVSSKKPRTSSPTNVTETCPIATPSPTWGVSCLVSKTSLPQLELPVVQKPGIGNRRHFKALTALPAATPWTAPCRRLTTSSSSSMVTRTPQTPRGAIPQPLLHRGLGRLLDQDPSNQRQRRTTTTTTHHLSLQLHGTESVACLLLLLLLSASVIIPPLRPLCAYVPLISKTYCTSVQPLSYY</sequence>
<accession>A0AAE0D4W5</accession>
<dbReference type="Proteomes" id="UP001281614">
    <property type="component" value="Unassembled WGS sequence"/>
</dbReference>
<evidence type="ECO:0000256" key="1">
    <source>
        <dbReference type="SAM" id="MobiDB-lite"/>
    </source>
</evidence>
<reference evidence="2" key="1">
    <citation type="submission" date="2023-02" db="EMBL/GenBank/DDBJ databases">
        <title>Colletotrichum kahawae CIFC_Que2 genome sequencing and assembly.</title>
        <authorList>
            <person name="Baroncelli R."/>
        </authorList>
    </citation>
    <scope>NUCLEOTIDE SEQUENCE</scope>
    <source>
        <strain evidence="2">CIFC_Que2</strain>
    </source>
</reference>
<feature type="region of interest" description="Disordered" evidence="1">
    <location>
        <begin position="126"/>
        <end position="175"/>
    </location>
</feature>
<proteinExistence type="predicted"/>
<name>A0AAE0D4W5_COLKA</name>
<organism evidence="2 3">
    <name type="scientific">Colletotrichum kahawae</name>
    <name type="common">Coffee berry disease fungus</name>
    <dbReference type="NCBI Taxonomy" id="34407"/>
    <lineage>
        <taxon>Eukaryota</taxon>
        <taxon>Fungi</taxon>
        <taxon>Dikarya</taxon>
        <taxon>Ascomycota</taxon>
        <taxon>Pezizomycotina</taxon>
        <taxon>Sordariomycetes</taxon>
        <taxon>Hypocreomycetidae</taxon>
        <taxon>Glomerellales</taxon>
        <taxon>Glomerellaceae</taxon>
        <taxon>Colletotrichum</taxon>
        <taxon>Colletotrichum gloeosporioides species complex</taxon>
    </lineage>
</organism>
<evidence type="ECO:0000313" key="3">
    <source>
        <dbReference type="Proteomes" id="UP001281614"/>
    </source>
</evidence>
<keyword evidence="3" id="KW-1185">Reference proteome</keyword>
<evidence type="ECO:0000313" key="2">
    <source>
        <dbReference type="EMBL" id="KAK2758500.1"/>
    </source>
</evidence>
<dbReference type="AlphaFoldDB" id="A0AAE0D4W5"/>
<gene>
    <name evidence="2" type="ORF">CKAH01_05548</name>
</gene>
<comment type="caution">
    <text evidence="2">The sequence shown here is derived from an EMBL/GenBank/DDBJ whole genome shotgun (WGS) entry which is preliminary data.</text>
</comment>
<dbReference type="EMBL" id="VYYT01000189">
    <property type="protein sequence ID" value="KAK2758500.1"/>
    <property type="molecule type" value="Genomic_DNA"/>
</dbReference>
<protein>
    <submittedName>
        <fullName evidence="2">Uncharacterized protein</fullName>
    </submittedName>
</protein>